<keyword evidence="5" id="KW-1185">Reference proteome</keyword>
<evidence type="ECO:0000313" key="4">
    <source>
        <dbReference type="EMBL" id="TWF32551.1"/>
    </source>
</evidence>
<dbReference type="GO" id="GO:0004553">
    <property type="term" value="F:hydrolase activity, hydrolyzing O-glycosyl compounds"/>
    <property type="evidence" value="ECO:0007669"/>
    <property type="project" value="InterPro"/>
</dbReference>
<name>A0A561P357_9BACT</name>
<dbReference type="EMBL" id="VIWO01000015">
    <property type="protein sequence ID" value="TWF32551.1"/>
    <property type="molecule type" value="Genomic_DNA"/>
</dbReference>
<dbReference type="PROSITE" id="PS51762">
    <property type="entry name" value="GH16_2"/>
    <property type="match status" value="1"/>
</dbReference>
<dbReference type="InterPro" id="IPR000757">
    <property type="entry name" value="Beta-glucanase-like"/>
</dbReference>
<dbReference type="InterPro" id="IPR035992">
    <property type="entry name" value="Ricin_B-like_lectins"/>
</dbReference>
<evidence type="ECO:0000256" key="1">
    <source>
        <dbReference type="ARBA" id="ARBA00006865"/>
    </source>
</evidence>
<feature type="domain" description="GH16" evidence="3">
    <location>
        <begin position="52"/>
        <end position="292"/>
    </location>
</feature>
<dbReference type="InterPro" id="IPR000772">
    <property type="entry name" value="Ricin_B_lectin"/>
</dbReference>
<evidence type="ECO:0000259" key="3">
    <source>
        <dbReference type="PROSITE" id="PS51762"/>
    </source>
</evidence>
<dbReference type="Gene3D" id="2.60.120.200">
    <property type="match status" value="1"/>
</dbReference>
<dbReference type="GO" id="GO:0005975">
    <property type="term" value="P:carbohydrate metabolic process"/>
    <property type="evidence" value="ECO:0007669"/>
    <property type="project" value="InterPro"/>
</dbReference>
<dbReference type="Proteomes" id="UP000320811">
    <property type="component" value="Unassembled WGS sequence"/>
</dbReference>
<feature type="chain" id="PRO_5021941403" evidence="2">
    <location>
        <begin position="22"/>
        <end position="439"/>
    </location>
</feature>
<dbReference type="Pfam" id="PF14200">
    <property type="entry name" value="RicinB_lectin_2"/>
    <property type="match status" value="2"/>
</dbReference>
<dbReference type="Pfam" id="PF00722">
    <property type="entry name" value="Glyco_hydro_16"/>
    <property type="match status" value="1"/>
</dbReference>
<dbReference type="OrthoDB" id="655039at2"/>
<dbReference type="PROSITE" id="PS50231">
    <property type="entry name" value="RICIN_B_LECTIN"/>
    <property type="match status" value="1"/>
</dbReference>
<dbReference type="RefSeq" id="WP_145674973.1">
    <property type="nucleotide sequence ID" value="NZ_VIWO01000015.1"/>
</dbReference>
<comment type="caution">
    <text evidence="4">The sequence shown here is derived from an EMBL/GenBank/DDBJ whole genome shotgun (WGS) entry which is preliminary data.</text>
</comment>
<gene>
    <name evidence="4" type="ORF">FHW36_11578</name>
</gene>
<dbReference type="Gene3D" id="2.80.10.50">
    <property type="match status" value="3"/>
</dbReference>
<dbReference type="GO" id="GO:0030246">
    <property type="term" value="F:carbohydrate binding"/>
    <property type="evidence" value="ECO:0007669"/>
    <property type="project" value="UniProtKB-KW"/>
</dbReference>
<dbReference type="SUPFAM" id="SSF50370">
    <property type="entry name" value="Ricin B-like lectins"/>
    <property type="match status" value="1"/>
</dbReference>
<reference evidence="4 5" key="1">
    <citation type="submission" date="2019-06" db="EMBL/GenBank/DDBJ databases">
        <title>Sorghum-associated microbial communities from plants grown in Nebraska, USA.</title>
        <authorList>
            <person name="Schachtman D."/>
        </authorList>
    </citation>
    <scope>NUCLEOTIDE SEQUENCE [LARGE SCALE GENOMIC DNA]</scope>
    <source>
        <strain evidence="4 5">1209</strain>
    </source>
</reference>
<accession>A0A561P357</accession>
<comment type="similarity">
    <text evidence="1">Belongs to the glycosyl hydrolase 16 family.</text>
</comment>
<organism evidence="4 5">
    <name type="scientific">Chitinophaga polysaccharea</name>
    <dbReference type="NCBI Taxonomy" id="1293035"/>
    <lineage>
        <taxon>Bacteria</taxon>
        <taxon>Pseudomonadati</taxon>
        <taxon>Bacteroidota</taxon>
        <taxon>Chitinophagia</taxon>
        <taxon>Chitinophagales</taxon>
        <taxon>Chitinophagaceae</taxon>
        <taxon>Chitinophaga</taxon>
    </lineage>
</organism>
<evidence type="ECO:0000256" key="2">
    <source>
        <dbReference type="SAM" id="SignalP"/>
    </source>
</evidence>
<dbReference type="SUPFAM" id="SSF49899">
    <property type="entry name" value="Concanavalin A-like lectins/glucanases"/>
    <property type="match status" value="1"/>
</dbReference>
<proteinExistence type="inferred from homology"/>
<dbReference type="AlphaFoldDB" id="A0A561P357"/>
<dbReference type="InterPro" id="IPR013320">
    <property type="entry name" value="ConA-like_dom_sf"/>
</dbReference>
<dbReference type="SMART" id="SM00458">
    <property type="entry name" value="RICIN"/>
    <property type="match status" value="1"/>
</dbReference>
<evidence type="ECO:0000313" key="5">
    <source>
        <dbReference type="Proteomes" id="UP000320811"/>
    </source>
</evidence>
<protein>
    <submittedName>
        <fullName evidence="4">Ricin-type beta-trefoil lectin protein</fullName>
    </submittedName>
</protein>
<sequence>MTHTQKMSTVCLALTSAALFSFCSKQTLTQINGQQSMLASNKTSTTAQILSSSWETVTDGSSLTNYTSFESEWNYLYPWGSDHNGTARMYGSSTDHSQIYLNGDGSLTLKATYQPDSLPSNKDPYLPIHYHSGTIYSKHQVLIDSIYPYWEISVDLQAPTASGTWPAFWITAVNSWPPESDIVEVKGSTSIWQNTYDGNWQTKLTTVNNAATTWHHYKAVYNRLKNANGSWSNSVECQYFIDGVLTATHVGNNFANAPYWLIIDLQMEGASGSPGPQTDTYFKVKNVVMRKGKTPFDPNASYKLVNVNSGQVLAVPSASTTQGITLIQWPWLGGTEQQWQIGDQGSGYYVLTNRNSGQLVDVKNASTTQGAAVIQWPSTGSNNQMWQISRVGNGIYNVKNRNSGLALDMANASKAQGDTAIQWPYQSGANQQWQIISQQ</sequence>
<keyword evidence="4" id="KW-0430">Lectin</keyword>
<feature type="signal peptide" evidence="2">
    <location>
        <begin position="1"/>
        <end position="21"/>
    </location>
</feature>
<keyword evidence="2" id="KW-0732">Signal</keyword>